<dbReference type="PROSITE" id="PS50943">
    <property type="entry name" value="HTH_CROC1"/>
    <property type="match status" value="1"/>
</dbReference>
<accession>A0A2M8Z007</accession>
<feature type="domain" description="HTH cro/C1-type" evidence="4">
    <location>
        <begin position="16"/>
        <end position="70"/>
    </location>
</feature>
<evidence type="ECO:0000256" key="1">
    <source>
        <dbReference type="ARBA" id="ARBA00023015"/>
    </source>
</evidence>
<keyword evidence="3" id="KW-0804">Transcription</keyword>
<dbReference type="Gene3D" id="1.10.260.40">
    <property type="entry name" value="lambda repressor-like DNA-binding domains"/>
    <property type="match status" value="1"/>
</dbReference>
<evidence type="ECO:0000256" key="3">
    <source>
        <dbReference type="ARBA" id="ARBA00023163"/>
    </source>
</evidence>
<dbReference type="SUPFAM" id="SSF47413">
    <property type="entry name" value="lambda repressor-like DNA-binding domains"/>
    <property type="match status" value="1"/>
</dbReference>
<evidence type="ECO:0000259" key="4">
    <source>
        <dbReference type="PROSITE" id="PS50943"/>
    </source>
</evidence>
<dbReference type="Gene3D" id="2.60.120.10">
    <property type="entry name" value="Jelly Rolls"/>
    <property type="match status" value="1"/>
</dbReference>
<dbReference type="InterPro" id="IPR001387">
    <property type="entry name" value="Cro/C1-type_HTH"/>
</dbReference>
<dbReference type="CDD" id="cd00093">
    <property type="entry name" value="HTH_XRE"/>
    <property type="match status" value="1"/>
</dbReference>
<dbReference type="InterPro" id="IPR010982">
    <property type="entry name" value="Lambda_DNA-bd_dom_sf"/>
</dbReference>
<keyword evidence="1" id="KW-0805">Transcription regulation</keyword>
<gene>
    <name evidence="5" type="ORF">H171_0209</name>
</gene>
<dbReference type="EMBL" id="PGET01000001">
    <property type="protein sequence ID" value="PJJ26767.1"/>
    <property type="molecule type" value="Genomic_DNA"/>
</dbReference>
<evidence type="ECO:0000313" key="5">
    <source>
        <dbReference type="EMBL" id="PJJ26767.1"/>
    </source>
</evidence>
<evidence type="ECO:0000256" key="2">
    <source>
        <dbReference type="ARBA" id="ARBA00023125"/>
    </source>
</evidence>
<dbReference type="InterPro" id="IPR011051">
    <property type="entry name" value="RmlC_Cupin_sf"/>
</dbReference>
<organism evidence="5 6">
    <name type="scientific">[Clostridium] celerecrescens 18A</name>
    <dbReference type="NCBI Taxonomy" id="1286362"/>
    <lineage>
        <taxon>Bacteria</taxon>
        <taxon>Bacillati</taxon>
        <taxon>Bacillota</taxon>
        <taxon>Clostridia</taxon>
        <taxon>Lachnospirales</taxon>
        <taxon>Lachnospiraceae</taxon>
        <taxon>Lacrimispora</taxon>
    </lineage>
</organism>
<dbReference type="SMART" id="SM00530">
    <property type="entry name" value="HTH_XRE"/>
    <property type="match status" value="1"/>
</dbReference>
<dbReference type="PANTHER" id="PTHR46797:SF23">
    <property type="entry name" value="HTH-TYPE TRANSCRIPTIONAL REGULATOR SUTR"/>
    <property type="match status" value="1"/>
</dbReference>
<dbReference type="GO" id="GO:0003700">
    <property type="term" value="F:DNA-binding transcription factor activity"/>
    <property type="evidence" value="ECO:0007669"/>
    <property type="project" value="TreeGrafter"/>
</dbReference>
<comment type="caution">
    <text evidence="5">The sequence shown here is derived from an EMBL/GenBank/DDBJ whole genome shotgun (WGS) entry which is preliminary data.</text>
</comment>
<dbReference type="SUPFAM" id="SSF51182">
    <property type="entry name" value="RmlC-like cupins"/>
    <property type="match status" value="1"/>
</dbReference>
<dbReference type="GO" id="GO:0005829">
    <property type="term" value="C:cytosol"/>
    <property type="evidence" value="ECO:0007669"/>
    <property type="project" value="TreeGrafter"/>
</dbReference>
<dbReference type="Pfam" id="PF07883">
    <property type="entry name" value="Cupin_2"/>
    <property type="match status" value="1"/>
</dbReference>
<dbReference type="AlphaFoldDB" id="A0A2M8Z007"/>
<dbReference type="GO" id="GO:0003677">
    <property type="term" value="F:DNA binding"/>
    <property type="evidence" value="ECO:0007669"/>
    <property type="project" value="UniProtKB-KW"/>
</dbReference>
<dbReference type="InterPro" id="IPR050807">
    <property type="entry name" value="TransReg_Diox_bact_type"/>
</dbReference>
<evidence type="ECO:0000313" key="6">
    <source>
        <dbReference type="Proteomes" id="UP000231092"/>
    </source>
</evidence>
<dbReference type="InterPro" id="IPR013096">
    <property type="entry name" value="Cupin_2"/>
</dbReference>
<dbReference type="CDD" id="cd02209">
    <property type="entry name" value="cupin_XRE_C"/>
    <property type="match status" value="1"/>
</dbReference>
<dbReference type="Pfam" id="PF01381">
    <property type="entry name" value="HTH_3"/>
    <property type="match status" value="1"/>
</dbReference>
<sequence>MVNSMNDLKSIIVERMKAVRNSKQLSLDQAADITGISKAMLSQIERGQSMPTITTLWKISTGYKVPLTYFWEKEKSNYTKIDTLNTQPVYEEDEKMRTFPLFPYNPAQSFEMLYIEFEPGCVHQSARHMDGVEEYIFVRKGQLEMRLNQDETVLTEAQCFRFKADVPHCYINSSKETCCILNIIFYPIGS</sequence>
<keyword evidence="2" id="KW-0238">DNA-binding</keyword>
<dbReference type="InterPro" id="IPR014710">
    <property type="entry name" value="RmlC-like_jellyroll"/>
</dbReference>
<proteinExistence type="predicted"/>
<dbReference type="Proteomes" id="UP000231092">
    <property type="component" value="Unassembled WGS sequence"/>
</dbReference>
<reference evidence="5 6" key="1">
    <citation type="submission" date="2017-11" db="EMBL/GenBank/DDBJ databases">
        <title>Understudied soil microbes with underappreciated capabilities: Untangling the Clostridium saccharolyticum group.</title>
        <authorList>
            <person name="Leschine S."/>
        </authorList>
    </citation>
    <scope>NUCLEOTIDE SEQUENCE [LARGE SCALE GENOMIC DNA]</scope>
    <source>
        <strain evidence="5 6">18A</strain>
    </source>
</reference>
<dbReference type="PANTHER" id="PTHR46797">
    <property type="entry name" value="HTH-TYPE TRANSCRIPTIONAL REGULATOR"/>
    <property type="match status" value="1"/>
</dbReference>
<protein>
    <submittedName>
        <fullName evidence="5">Transcriptional regulator with XRE-family HTH domain</fullName>
    </submittedName>
</protein>
<name>A0A2M8Z007_9FIRM</name>